<feature type="compositionally biased region" description="Basic and acidic residues" evidence="1">
    <location>
        <begin position="469"/>
        <end position="480"/>
    </location>
</feature>
<dbReference type="InterPro" id="IPR008936">
    <property type="entry name" value="Rho_GTPase_activation_prot"/>
</dbReference>
<dbReference type="Proteomes" id="UP000807342">
    <property type="component" value="Unassembled WGS sequence"/>
</dbReference>
<feature type="region of interest" description="Disordered" evidence="1">
    <location>
        <begin position="34"/>
        <end position="53"/>
    </location>
</feature>
<evidence type="ECO:0000256" key="1">
    <source>
        <dbReference type="SAM" id="MobiDB-lite"/>
    </source>
</evidence>
<dbReference type="EMBL" id="MU151272">
    <property type="protein sequence ID" value="KAF9445942.1"/>
    <property type="molecule type" value="Genomic_DNA"/>
</dbReference>
<name>A0A9P6BZX6_9AGAR</name>
<feature type="compositionally biased region" description="Polar residues" evidence="1">
    <location>
        <begin position="512"/>
        <end position="532"/>
    </location>
</feature>
<organism evidence="3 4">
    <name type="scientific">Macrolepiota fuliginosa MF-IS2</name>
    <dbReference type="NCBI Taxonomy" id="1400762"/>
    <lineage>
        <taxon>Eukaryota</taxon>
        <taxon>Fungi</taxon>
        <taxon>Dikarya</taxon>
        <taxon>Basidiomycota</taxon>
        <taxon>Agaricomycotina</taxon>
        <taxon>Agaricomycetes</taxon>
        <taxon>Agaricomycetidae</taxon>
        <taxon>Agaricales</taxon>
        <taxon>Agaricineae</taxon>
        <taxon>Agaricaceae</taxon>
        <taxon>Macrolepiota</taxon>
    </lineage>
</organism>
<feature type="region of interest" description="Disordered" evidence="1">
    <location>
        <begin position="1"/>
        <end position="23"/>
    </location>
</feature>
<gene>
    <name evidence="3" type="ORF">P691DRAFT_762044</name>
</gene>
<reference evidence="3" key="1">
    <citation type="submission" date="2020-11" db="EMBL/GenBank/DDBJ databases">
        <authorList>
            <consortium name="DOE Joint Genome Institute"/>
            <person name="Ahrendt S."/>
            <person name="Riley R."/>
            <person name="Andreopoulos W."/>
            <person name="Labutti K."/>
            <person name="Pangilinan J."/>
            <person name="Ruiz-Duenas F.J."/>
            <person name="Barrasa J.M."/>
            <person name="Sanchez-Garcia M."/>
            <person name="Camarero S."/>
            <person name="Miyauchi S."/>
            <person name="Serrano A."/>
            <person name="Linde D."/>
            <person name="Babiker R."/>
            <person name="Drula E."/>
            <person name="Ayuso-Fernandez I."/>
            <person name="Pacheco R."/>
            <person name="Padilla G."/>
            <person name="Ferreira P."/>
            <person name="Barriuso J."/>
            <person name="Kellner H."/>
            <person name="Castanera R."/>
            <person name="Alfaro M."/>
            <person name="Ramirez L."/>
            <person name="Pisabarro A.G."/>
            <person name="Kuo A."/>
            <person name="Tritt A."/>
            <person name="Lipzen A."/>
            <person name="He G."/>
            <person name="Yan M."/>
            <person name="Ng V."/>
            <person name="Cullen D."/>
            <person name="Martin F."/>
            <person name="Rosso M.-N."/>
            <person name="Henrissat B."/>
            <person name="Hibbett D."/>
            <person name="Martinez A.T."/>
            <person name="Grigoriev I.V."/>
        </authorList>
    </citation>
    <scope>NUCLEOTIDE SEQUENCE</scope>
    <source>
        <strain evidence="3">MF-IS2</strain>
    </source>
</reference>
<protein>
    <recommendedName>
        <fullName evidence="2">Rho-GAP domain-containing protein</fullName>
    </recommendedName>
</protein>
<feature type="region of interest" description="Disordered" evidence="1">
    <location>
        <begin position="422"/>
        <end position="532"/>
    </location>
</feature>
<evidence type="ECO:0000313" key="4">
    <source>
        <dbReference type="Proteomes" id="UP000807342"/>
    </source>
</evidence>
<accession>A0A9P6BZX6</accession>
<evidence type="ECO:0000313" key="3">
    <source>
        <dbReference type="EMBL" id="KAF9445942.1"/>
    </source>
</evidence>
<dbReference type="GO" id="GO:0007165">
    <property type="term" value="P:signal transduction"/>
    <property type="evidence" value="ECO:0007669"/>
    <property type="project" value="InterPro"/>
</dbReference>
<dbReference type="Gene3D" id="1.10.555.10">
    <property type="entry name" value="Rho GTPase activation protein"/>
    <property type="match status" value="1"/>
</dbReference>
<dbReference type="OrthoDB" id="79452at2759"/>
<feature type="domain" description="Rho-GAP" evidence="2">
    <location>
        <begin position="180"/>
        <end position="418"/>
    </location>
</feature>
<dbReference type="SMART" id="SM00324">
    <property type="entry name" value="RhoGAP"/>
    <property type="match status" value="1"/>
</dbReference>
<keyword evidence="4" id="KW-1185">Reference proteome</keyword>
<dbReference type="AlphaFoldDB" id="A0A9P6BZX6"/>
<comment type="caution">
    <text evidence="3">The sequence shown here is derived from an EMBL/GenBank/DDBJ whole genome shotgun (WGS) entry which is preliminary data.</text>
</comment>
<sequence length="708" mass="78968">MYVAKEPQDGLRKPGNHPATKRTRVVSMPPVLTQNSTRSSYYGTETSRFSGSGSPPIIDFTEWADNFRGQRFGFNIPNEYPADLTKKGPHALLPGDVKGHGHGGWRIDYEVLLDALRPLLEAEHEGVENYLDLGEIAALHQRDQDSIARRFRNRSGEGGNSFLSIDGVIGKPLADVFTHASLSLPIAGTEHFLPTIVVNCVEELYRTGKSCCDTKTPSFRRVEELVDVYDHERLPRDAHIARRRSQHAQKFGISSSSGFGAQTSLHLETTENICALLRTFLQYLPEPVLSPCLFEAIWNWCGVYQEIVRPSFDHSASMSRTGSSISSEELVRIYMAQILLHLLPTPNFSLLVYLLSFFSQVIMVGEENGLVIDDVGSMFGVIVFGGTAKGAAPSTRPKPSARGDIMMRWFLRRWRQIHNGLFPYDDDGEPSKSGVNCISPVRENGNGSVAMTRPMSGYFGLKDPPTISSHDKSPPIHEIPEGQSNVPPASSNKSQNLRPPNTAPCPILRPNPTGSATSSPRQPDVRPTQSQEPTLKYLEEVWPNLTSELRIKLNERMLDVMLEPLLSCGGSQMTRQRSNSVPTRLHSASMTQGSSLQYPLDLTGKRLGEGERSSYESRRLVQTTLDENQRVRRENVMLEMRVKALEVELELRDTKYKDSEERWRRGLEETVEGVVRERDEAVGIVSEIQRISGSVNGRRCGAGIVCRN</sequence>
<dbReference type="PROSITE" id="PS50238">
    <property type="entry name" value="RHOGAP"/>
    <property type="match status" value="1"/>
</dbReference>
<dbReference type="Pfam" id="PF00620">
    <property type="entry name" value="RhoGAP"/>
    <property type="match status" value="1"/>
</dbReference>
<dbReference type="SUPFAM" id="SSF48350">
    <property type="entry name" value="GTPase activation domain, GAP"/>
    <property type="match status" value="1"/>
</dbReference>
<dbReference type="InterPro" id="IPR000198">
    <property type="entry name" value="RhoGAP_dom"/>
</dbReference>
<evidence type="ECO:0000259" key="2">
    <source>
        <dbReference type="PROSITE" id="PS50238"/>
    </source>
</evidence>
<feature type="compositionally biased region" description="Basic and acidic residues" evidence="1">
    <location>
        <begin position="1"/>
        <end position="12"/>
    </location>
</feature>
<feature type="compositionally biased region" description="Polar residues" evidence="1">
    <location>
        <begin position="482"/>
        <end position="499"/>
    </location>
</feature>
<proteinExistence type="predicted"/>